<keyword evidence="3" id="KW-1185">Reference proteome</keyword>
<name>A0A9D4LW67_DREPO</name>
<dbReference type="EMBL" id="JAIWYP010000002">
    <property type="protein sequence ID" value="KAH3864858.1"/>
    <property type="molecule type" value="Genomic_DNA"/>
</dbReference>
<gene>
    <name evidence="2" type="ORF">DPMN_027889</name>
</gene>
<dbReference type="AlphaFoldDB" id="A0A9D4LW67"/>
<reference evidence="2" key="1">
    <citation type="journal article" date="2019" name="bioRxiv">
        <title>The Genome of the Zebra Mussel, Dreissena polymorpha: A Resource for Invasive Species Research.</title>
        <authorList>
            <person name="McCartney M.A."/>
            <person name="Auch B."/>
            <person name="Kono T."/>
            <person name="Mallez S."/>
            <person name="Zhang Y."/>
            <person name="Obille A."/>
            <person name="Becker A."/>
            <person name="Abrahante J.E."/>
            <person name="Garbe J."/>
            <person name="Badalamenti J.P."/>
            <person name="Herman A."/>
            <person name="Mangelson H."/>
            <person name="Liachko I."/>
            <person name="Sullivan S."/>
            <person name="Sone E.D."/>
            <person name="Koren S."/>
            <person name="Silverstein K.A.T."/>
            <person name="Beckman K.B."/>
            <person name="Gohl D.M."/>
        </authorList>
    </citation>
    <scope>NUCLEOTIDE SEQUENCE</scope>
    <source>
        <strain evidence="2">Duluth1</strain>
        <tissue evidence="2">Whole animal</tissue>
    </source>
</reference>
<sequence>MLYFGPVAYISIIQEQGHFVADTYWVINEPHESPEELSWGGSTKIGSPSYTSKCV</sequence>
<dbReference type="Proteomes" id="UP000828390">
    <property type="component" value="Unassembled WGS sequence"/>
</dbReference>
<feature type="region of interest" description="Disordered" evidence="1">
    <location>
        <begin position="33"/>
        <end position="55"/>
    </location>
</feature>
<accession>A0A9D4LW67</accession>
<evidence type="ECO:0000313" key="2">
    <source>
        <dbReference type="EMBL" id="KAH3864858.1"/>
    </source>
</evidence>
<evidence type="ECO:0000256" key="1">
    <source>
        <dbReference type="SAM" id="MobiDB-lite"/>
    </source>
</evidence>
<feature type="compositionally biased region" description="Polar residues" evidence="1">
    <location>
        <begin position="40"/>
        <end position="55"/>
    </location>
</feature>
<proteinExistence type="predicted"/>
<organism evidence="2 3">
    <name type="scientific">Dreissena polymorpha</name>
    <name type="common">Zebra mussel</name>
    <name type="synonym">Mytilus polymorpha</name>
    <dbReference type="NCBI Taxonomy" id="45954"/>
    <lineage>
        <taxon>Eukaryota</taxon>
        <taxon>Metazoa</taxon>
        <taxon>Spiralia</taxon>
        <taxon>Lophotrochozoa</taxon>
        <taxon>Mollusca</taxon>
        <taxon>Bivalvia</taxon>
        <taxon>Autobranchia</taxon>
        <taxon>Heteroconchia</taxon>
        <taxon>Euheterodonta</taxon>
        <taxon>Imparidentia</taxon>
        <taxon>Neoheterodontei</taxon>
        <taxon>Myida</taxon>
        <taxon>Dreissenoidea</taxon>
        <taxon>Dreissenidae</taxon>
        <taxon>Dreissena</taxon>
    </lineage>
</organism>
<comment type="caution">
    <text evidence="2">The sequence shown here is derived from an EMBL/GenBank/DDBJ whole genome shotgun (WGS) entry which is preliminary data.</text>
</comment>
<reference evidence="2" key="2">
    <citation type="submission" date="2020-11" db="EMBL/GenBank/DDBJ databases">
        <authorList>
            <person name="McCartney M.A."/>
            <person name="Auch B."/>
            <person name="Kono T."/>
            <person name="Mallez S."/>
            <person name="Becker A."/>
            <person name="Gohl D.M."/>
            <person name="Silverstein K.A.T."/>
            <person name="Koren S."/>
            <person name="Bechman K.B."/>
            <person name="Herman A."/>
            <person name="Abrahante J.E."/>
            <person name="Garbe J."/>
        </authorList>
    </citation>
    <scope>NUCLEOTIDE SEQUENCE</scope>
    <source>
        <strain evidence="2">Duluth1</strain>
        <tissue evidence="2">Whole animal</tissue>
    </source>
</reference>
<protein>
    <submittedName>
        <fullName evidence="2">Uncharacterized protein</fullName>
    </submittedName>
</protein>
<evidence type="ECO:0000313" key="3">
    <source>
        <dbReference type="Proteomes" id="UP000828390"/>
    </source>
</evidence>